<evidence type="ECO:0000256" key="6">
    <source>
        <dbReference type="HAMAP-Rule" id="MF_02207"/>
    </source>
</evidence>
<evidence type="ECO:0000313" key="7">
    <source>
        <dbReference type="EMBL" id="GAA0864407.1"/>
    </source>
</evidence>
<dbReference type="Gene3D" id="3.30.420.40">
    <property type="match status" value="3"/>
</dbReference>
<dbReference type="PRINTS" id="PR01652">
    <property type="entry name" value="SHAPEPROTEIN"/>
</dbReference>
<evidence type="ECO:0000313" key="8">
    <source>
        <dbReference type="Proteomes" id="UP001400965"/>
    </source>
</evidence>
<accession>A0ABN1M540</accession>
<comment type="function">
    <text evidence="6">Forms membrane-associated dynamic filaments that are essential for cell shape determination. Acts by regulating cell wall synthesis and cell elongation, and thus cell shape. A feedback loop between cell geometry and MreB localization may maintain elongated cell shape by targeting cell wall growth to regions of negative cell wall curvature.</text>
</comment>
<comment type="subunit">
    <text evidence="6">Forms polymers.</text>
</comment>
<protein>
    <recommendedName>
        <fullName evidence="6">Cell shape-determining protein MreB</fullName>
    </recommendedName>
</protein>
<dbReference type="SUPFAM" id="SSF53067">
    <property type="entry name" value="Actin-like ATPase domain"/>
    <property type="match status" value="2"/>
</dbReference>
<name>A0ABN1M540_9FIRM</name>
<evidence type="ECO:0000256" key="2">
    <source>
        <dbReference type="ARBA" id="ARBA00022741"/>
    </source>
</evidence>
<dbReference type="PANTHER" id="PTHR42749">
    <property type="entry name" value="CELL SHAPE-DETERMINING PROTEIN MREB"/>
    <property type="match status" value="1"/>
</dbReference>
<sequence length="346" mass="37011">MAKGADIGIDLGTANVFVYVNGKGIVLEEPSVVAIEKRSKNVLAVGSEARRMIGRTPGNIVAIRPLKDGVISDYNIAEKMLSYYVNKVVEKKGFSRFFMPRIMVCVPSGVTEVEKRAVEEATRQAGARDVYIIEETIAAAIGAGIDISRADGNMIIDIGGGTVDMAVISLGGAVVSESIKMGGDRFDEYIVSYIRKHHNLLIGDRTAEQIKINIGTAYPREEDVTMDVRGRNLITGLPQKISINSSEILEALEDGVNQIVSTVCAVLEKTPPELAADISDSGIIMTGGGSLIYGLDKKIEEKTGIKVKIAEDPLTCVAKGTGQALSTLDLLEIGGTVPFKRKINKG</sequence>
<dbReference type="NCBIfam" id="NF010539">
    <property type="entry name" value="PRK13927.1"/>
    <property type="match status" value="1"/>
</dbReference>
<proteinExistence type="inferred from homology"/>
<comment type="caution">
    <text evidence="7">The sequence shown here is derived from an EMBL/GenBank/DDBJ whole genome shotgun (WGS) entry which is preliminary data.</text>
</comment>
<dbReference type="InterPro" id="IPR004753">
    <property type="entry name" value="MreB"/>
</dbReference>
<dbReference type="Proteomes" id="UP001400965">
    <property type="component" value="Unassembled WGS sequence"/>
</dbReference>
<feature type="binding site" evidence="6">
    <location>
        <begin position="13"/>
        <end position="15"/>
    </location>
    <ligand>
        <name>ATP</name>
        <dbReference type="ChEBI" id="CHEBI:30616"/>
    </ligand>
</feature>
<comment type="similarity">
    <text evidence="5 6">Belongs to the FtsA/MreB family.</text>
</comment>
<dbReference type="InterPro" id="IPR043129">
    <property type="entry name" value="ATPase_NBD"/>
</dbReference>
<keyword evidence="4 6" id="KW-0133">Cell shape</keyword>
<dbReference type="NCBIfam" id="TIGR00904">
    <property type="entry name" value="mreB"/>
    <property type="match status" value="1"/>
</dbReference>
<keyword evidence="8" id="KW-1185">Reference proteome</keyword>
<dbReference type="RefSeq" id="WP_346045070.1">
    <property type="nucleotide sequence ID" value="NZ_BAAACP010000009.1"/>
</dbReference>
<keyword evidence="3 6" id="KW-0067">ATP-binding</keyword>
<gene>
    <name evidence="6" type="primary">mreB</name>
    <name evidence="7" type="ORF">GCM10008917_17760</name>
</gene>
<evidence type="ECO:0000256" key="4">
    <source>
        <dbReference type="ARBA" id="ARBA00022960"/>
    </source>
</evidence>
<evidence type="ECO:0000256" key="1">
    <source>
        <dbReference type="ARBA" id="ARBA00022490"/>
    </source>
</evidence>
<feature type="binding site" evidence="6">
    <location>
        <begin position="288"/>
        <end position="291"/>
    </location>
    <ligand>
        <name>ATP</name>
        <dbReference type="ChEBI" id="CHEBI:30616"/>
    </ligand>
</feature>
<dbReference type="EMBL" id="BAAACP010000009">
    <property type="protein sequence ID" value="GAA0864407.1"/>
    <property type="molecule type" value="Genomic_DNA"/>
</dbReference>
<dbReference type="Pfam" id="PF06723">
    <property type="entry name" value="MreB_Mbl"/>
    <property type="match status" value="1"/>
</dbReference>
<keyword evidence="2 6" id="KW-0547">Nucleotide-binding</keyword>
<organism evidence="7 8">
    <name type="scientific">Paraclostridium tenue</name>
    <dbReference type="NCBI Taxonomy" id="1737"/>
    <lineage>
        <taxon>Bacteria</taxon>
        <taxon>Bacillati</taxon>
        <taxon>Bacillota</taxon>
        <taxon>Clostridia</taxon>
        <taxon>Peptostreptococcales</taxon>
        <taxon>Peptostreptococcaceae</taxon>
        <taxon>Paraclostridium</taxon>
    </lineage>
</organism>
<comment type="subcellular location">
    <subcellularLocation>
        <location evidence="6">Cytoplasm</location>
    </subcellularLocation>
    <text evidence="6">Membrane-associated.</text>
</comment>
<keyword evidence="1 6" id="KW-0963">Cytoplasm</keyword>
<dbReference type="PANTHER" id="PTHR42749:SF1">
    <property type="entry name" value="CELL SHAPE-DETERMINING PROTEIN MREB"/>
    <property type="match status" value="1"/>
</dbReference>
<reference evidence="7 8" key="1">
    <citation type="journal article" date="2019" name="Int. J. Syst. Evol. Microbiol.">
        <title>The Global Catalogue of Microorganisms (GCM) 10K type strain sequencing project: providing services to taxonomists for standard genome sequencing and annotation.</title>
        <authorList>
            <consortium name="The Broad Institute Genomics Platform"/>
            <consortium name="The Broad Institute Genome Sequencing Center for Infectious Disease"/>
            <person name="Wu L."/>
            <person name="Ma J."/>
        </authorList>
    </citation>
    <scope>NUCLEOTIDE SEQUENCE [LARGE SCALE GENOMIC DNA]</scope>
    <source>
        <strain evidence="7 8">JCM 6486</strain>
    </source>
</reference>
<evidence type="ECO:0000256" key="5">
    <source>
        <dbReference type="ARBA" id="ARBA00023458"/>
    </source>
</evidence>
<feature type="binding site" evidence="6">
    <location>
        <begin position="160"/>
        <end position="162"/>
    </location>
    <ligand>
        <name>ATP</name>
        <dbReference type="ChEBI" id="CHEBI:30616"/>
    </ligand>
</feature>
<dbReference type="CDD" id="cd10225">
    <property type="entry name" value="ASKHA_NBD_MreB-like"/>
    <property type="match status" value="1"/>
</dbReference>
<dbReference type="HAMAP" id="MF_02207">
    <property type="entry name" value="MreB"/>
    <property type="match status" value="1"/>
</dbReference>
<evidence type="ECO:0000256" key="3">
    <source>
        <dbReference type="ARBA" id="ARBA00022840"/>
    </source>
</evidence>
<dbReference type="InterPro" id="IPR056546">
    <property type="entry name" value="MreB_MamK-like"/>
</dbReference>
<feature type="binding site" evidence="6">
    <location>
        <begin position="208"/>
        <end position="211"/>
    </location>
    <ligand>
        <name>ATP</name>
        <dbReference type="ChEBI" id="CHEBI:30616"/>
    </ligand>
</feature>